<keyword evidence="2" id="KW-1185">Reference proteome</keyword>
<name>A0A9P0Z9A6_CUSEU</name>
<evidence type="ECO:0000313" key="2">
    <source>
        <dbReference type="Proteomes" id="UP001152484"/>
    </source>
</evidence>
<accession>A0A9P0Z9A6</accession>
<proteinExistence type="predicted"/>
<comment type="caution">
    <text evidence="1">The sequence shown here is derived from an EMBL/GenBank/DDBJ whole genome shotgun (WGS) entry which is preliminary data.</text>
</comment>
<evidence type="ECO:0000313" key="1">
    <source>
        <dbReference type="EMBL" id="CAH9091783.1"/>
    </source>
</evidence>
<protein>
    <submittedName>
        <fullName evidence="1">Uncharacterized protein</fullName>
    </submittedName>
</protein>
<sequence>MDENEWLSSEHLDALVLLFRKSIETAAYELMSPLFAYQILQKDAADDKQWKGDRLLKKMDWSRYEKVGLNNTYEKVSLINNYFIYFNAGVHACAH</sequence>
<dbReference type="EMBL" id="CAMAPE010000027">
    <property type="protein sequence ID" value="CAH9091783.1"/>
    <property type="molecule type" value="Genomic_DNA"/>
</dbReference>
<reference evidence="1" key="1">
    <citation type="submission" date="2022-07" db="EMBL/GenBank/DDBJ databases">
        <authorList>
            <person name="Macas J."/>
            <person name="Novak P."/>
            <person name="Neumann P."/>
        </authorList>
    </citation>
    <scope>NUCLEOTIDE SEQUENCE</scope>
</reference>
<dbReference type="AlphaFoldDB" id="A0A9P0Z9A6"/>
<gene>
    <name evidence="1" type="ORF">CEURO_LOCUS11700</name>
</gene>
<dbReference type="Proteomes" id="UP001152484">
    <property type="component" value="Unassembled WGS sequence"/>
</dbReference>
<organism evidence="1 2">
    <name type="scientific">Cuscuta europaea</name>
    <name type="common">European dodder</name>
    <dbReference type="NCBI Taxonomy" id="41803"/>
    <lineage>
        <taxon>Eukaryota</taxon>
        <taxon>Viridiplantae</taxon>
        <taxon>Streptophyta</taxon>
        <taxon>Embryophyta</taxon>
        <taxon>Tracheophyta</taxon>
        <taxon>Spermatophyta</taxon>
        <taxon>Magnoliopsida</taxon>
        <taxon>eudicotyledons</taxon>
        <taxon>Gunneridae</taxon>
        <taxon>Pentapetalae</taxon>
        <taxon>asterids</taxon>
        <taxon>lamiids</taxon>
        <taxon>Solanales</taxon>
        <taxon>Convolvulaceae</taxon>
        <taxon>Cuscuteae</taxon>
        <taxon>Cuscuta</taxon>
        <taxon>Cuscuta subgen. Cuscuta</taxon>
    </lineage>
</organism>